<dbReference type="InterPro" id="IPR033876">
    <property type="entry name" value="SAP-like"/>
</dbReference>
<name>A0A3D8RN94_9HELO</name>
<evidence type="ECO:0000313" key="11">
    <source>
        <dbReference type="EMBL" id="RDW75364.1"/>
    </source>
</evidence>
<feature type="compositionally biased region" description="Low complexity" evidence="7">
    <location>
        <begin position="487"/>
        <end position="504"/>
    </location>
</feature>
<keyword evidence="8" id="KW-0472">Membrane</keyword>
<evidence type="ECO:0000256" key="3">
    <source>
        <dbReference type="ARBA" id="ARBA00022729"/>
    </source>
</evidence>
<dbReference type="SUPFAM" id="SSF50630">
    <property type="entry name" value="Acid proteases"/>
    <property type="match status" value="1"/>
</dbReference>
<keyword evidence="3 9" id="KW-0732">Signal</keyword>
<evidence type="ECO:0000256" key="7">
    <source>
        <dbReference type="SAM" id="MobiDB-lite"/>
    </source>
</evidence>
<feature type="domain" description="Peptidase A1" evidence="10">
    <location>
        <begin position="59"/>
        <end position="393"/>
    </location>
</feature>
<evidence type="ECO:0000256" key="5">
    <source>
        <dbReference type="ARBA" id="ARBA00022801"/>
    </source>
</evidence>
<evidence type="ECO:0000313" key="12">
    <source>
        <dbReference type="Proteomes" id="UP000256645"/>
    </source>
</evidence>
<comment type="similarity">
    <text evidence="1">Belongs to the peptidase A1 family.</text>
</comment>
<reference evidence="11 12" key="1">
    <citation type="journal article" date="2018" name="IMA Fungus">
        <title>IMA Genome-F 9: Draft genome sequence of Annulohypoxylon stygium, Aspergillus mulundensis, Berkeleyomyces basicola (syn. Thielaviopsis basicola), Ceratocystis smalleyi, two Cercospora beticola strains, Coleophoma cylindrospora, Fusarium fracticaudum, Phialophora cf. hyalina, and Morchella septimelata.</title>
        <authorList>
            <person name="Wingfield B.D."/>
            <person name="Bills G.F."/>
            <person name="Dong Y."/>
            <person name="Huang W."/>
            <person name="Nel W.J."/>
            <person name="Swalarsk-Parry B.S."/>
            <person name="Vaghefi N."/>
            <person name="Wilken P.M."/>
            <person name="An Z."/>
            <person name="de Beer Z.W."/>
            <person name="De Vos L."/>
            <person name="Chen L."/>
            <person name="Duong T.A."/>
            <person name="Gao Y."/>
            <person name="Hammerbacher A."/>
            <person name="Kikkert J.R."/>
            <person name="Li Y."/>
            <person name="Li H."/>
            <person name="Li K."/>
            <person name="Li Q."/>
            <person name="Liu X."/>
            <person name="Ma X."/>
            <person name="Naidoo K."/>
            <person name="Pethybridge S.J."/>
            <person name="Sun J."/>
            <person name="Steenkamp E.T."/>
            <person name="van der Nest M.A."/>
            <person name="van Wyk S."/>
            <person name="Wingfield M.J."/>
            <person name="Xiong C."/>
            <person name="Yue Q."/>
            <person name="Zhang X."/>
        </authorList>
    </citation>
    <scope>NUCLEOTIDE SEQUENCE [LARGE SCALE GENOMIC DNA]</scope>
    <source>
        <strain evidence="11 12">BP6252</strain>
    </source>
</reference>
<dbReference type="STRING" id="1849047.A0A3D8RN94"/>
<dbReference type="GO" id="GO:0004190">
    <property type="term" value="F:aspartic-type endopeptidase activity"/>
    <property type="evidence" value="ECO:0007669"/>
    <property type="project" value="UniProtKB-KW"/>
</dbReference>
<dbReference type="Proteomes" id="UP000256645">
    <property type="component" value="Unassembled WGS sequence"/>
</dbReference>
<feature type="signal peptide" evidence="9">
    <location>
        <begin position="1"/>
        <end position="23"/>
    </location>
</feature>
<keyword evidence="2" id="KW-0645">Protease</keyword>
<feature type="region of interest" description="Disordered" evidence="7">
    <location>
        <begin position="419"/>
        <end position="450"/>
    </location>
</feature>
<accession>A0A3D8RN94</accession>
<evidence type="ECO:0000256" key="4">
    <source>
        <dbReference type="ARBA" id="ARBA00022750"/>
    </source>
</evidence>
<keyword evidence="4" id="KW-0064">Aspartyl protease</keyword>
<dbReference type="InterPro" id="IPR021109">
    <property type="entry name" value="Peptidase_aspartic_dom_sf"/>
</dbReference>
<feature type="transmembrane region" description="Helical" evidence="8">
    <location>
        <begin position="453"/>
        <end position="477"/>
    </location>
</feature>
<evidence type="ECO:0000259" key="10">
    <source>
        <dbReference type="PROSITE" id="PS51767"/>
    </source>
</evidence>
<dbReference type="InterPro" id="IPR033121">
    <property type="entry name" value="PEPTIDASE_A1"/>
</dbReference>
<dbReference type="CDD" id="cd05474">
    <property type="entry name" value="SAP_like"/>
    <property type="match status" value="1"/>
</dbReference>
<dbReference type="OrthoDB" id="771136at2759"/>
<sequence length="601" mass="63214">MMRSSVFGAFLCTLLSLCSFSSALVSWPIYRNVPSTGATLSRRANYGETLTNNISLSSYYASVEVGTPAQTLQLILSTGSSDVWVISIAAQTCIANPNACVTPFNSTFSQTVSTVSSGGFNISYVDGTYAKGDYIKDEFAVGQVGQARMVLQMGLATNITLTMAEEGGIMGIGYAGNEATKVPYLNFMDQMVNNKLTNTKLYSLWLNDVGSSTGSILFGGIDTDKYYGTLYSMPIHPDSQGNYSSFSVGLTAISLKTGTGSTIDLTNTTFSETVILESSTTVIYLPGDVVKTLYKTFNVTVYDGIPYCDCKYANSSAAINFVFESNSAVDVPYSEIINKIFVPSPVPSNITFPDVCSFGILNGDDQGIYLLGDFFLRSAYVVYDLTNNRVGIAQAVMNATSSNVVEVAAGAASIPQSTGLPLPSSTSATTTISSLPTGPTSTHTSSPKPSNHAVAIGVGVAVPVAVILAAIVGFFCWRRRKQASKTAASDAPEMAAAPHAGVAASDVKQHPDGLQSPGGTGRTRWSNVSELPSADPTPANSPRAPDATFDRSQGMSELPAYEARTSDPPTAPSPPPPKPSAEARPLSSLTEGPLEDMPAHT</sequence>
<feature type="region of interest" description="Disordered" evidence="7">
    <location>
        <begin position="487"/>
        <end position="601"/>
    </location>
</feature>
<feature type="compositionally biased region" description="Pro residues" evidence="7">
    <location>
        <begin position="569"/>
        <end position="579"/>
    </location>
</feature>
<dbReference type="EMBL" id="PDLM01000006">
    <property type="protein sequence ID" value="RDW75364.1"/>
    <property type="molecule type" value="Genomic_DNA"/>
</dbReference>
<comment type="caution">
    <text evidence="11">The sequence shown here is derived from an EMBL/GenBank/DDBJ whole genome shotgun (WGS) entry which is preliminary data.</text>
</comment>
<dbReference type="PANTHER" id="PTHR47966:SF65">
    <property type="entry name" value="ASPARTIC-TYPE ENDOPEPTIDASE"/>
    <property type="match status" value="1"/>
</dbReference>
<dbReference type="PRINTS" id="PR00792">
    <property type="entry name" value="PEPSIN"/>
</dbReference>
<proteinExistence type="inferred from homology"/>
<keyword evidence="12" id="KW-1185">Reference proteome</keyword>
<gene>
    <name evidence="11" type="ORF">BP6252_06506</name>
</gene>
<evidence type="ECO:0000256" key="2">
    <source>
        <dbReference type="ARBA" id="ARBA00022670"/>
    </source>
</evidence>
<dbReference type="Gene3D" id="2.40.70.10">
    <property type="entry name" value="Acid Proteases"/>
    <property type="match status" value="2"/>
</dbReference>
<evidence type="ECO:0000256" key="6">
    <source>
        <dbReference type="PIRSR" id="PIRSR601461-2"/>
    </source>
</evidence>
<evidence type="ECO:0000256" key="1">
    <source>
        <dbReference type="ARBA" id="ARBA00007447"/>
    </source>
</evidence>
<evidence type="ECO:0000256" key="9">
    <source>
        <dbReference type="SAM" id="SignalP"/>
    </source>
</evidence>
<keyword evidence="8" id="KW-1133">Transmembrane helix</keyword>
<dbReference type="GO" id="GO:0006508">
    <property type="term" value="P:proteolysis"/>
    <property type="evidence" value="ECO:0007669"/>
    <property type="project" value="UniProtKB-KW"/>
</dbReference>
<protein>
    <recommendedName>
        <fullName evidence="10">Peptidase A1 domain-containing protein</fullName>
    </recommendedName>
</protein>
<dbReference type="AlphaFoldDB" id="A0A3D8RN94"/>
<feature type="disulfide bond" evidence="6">
    <location>
        <begin position="310"/>
        <end position="356"/>
    </location>
</feature>
<evidence type="ECO:0000256" key="8">
    <source>
        <dbReference type="SAM" id="Phobius"/>
    </source>
</evidence>
<keyword evidence="6" id="KW-1015">Disulfide bond</keyword>
<keyword evidence="8" id="KW-0812">Transmembrane</keyword>
<dbReference type="PROSITE" id="PS51767">
    <property type="entry name" value="PEPTIDASE_A1"/>
    <property type="match status" value="1"/>
</dbReference>
<keyword evidence="5" id="KW-0378">Hydrolase</keyword>
<feature type="chain" id="PRO_5017601157" description="Peptidase A1 domain-containing protein" evidence="9">
    <location>
        <begin position="24"/>
        <end position="601"/>
    </location>
</feature>
<dbReference type="InterPro" id="IPR001461">
    <property type="entry name" value="Aspartic_peptidase_A1"/>
</dbReference>
<organism evidence="11 12">
    <name type="scientific">Coleophoma cylindrospora</name>
    <dbReference type="NCBI Taxonomy" id="1849047"/>
    <lineage>
        <taxon>Eukaryota</taxon>
        <taxon>Fungi</taxon>
        <taxon>Dikarya</taxon>
        <taxon>Ascomycota</taxon>
        <taxon>Pezizomycotina</taxon>
        <taxon>Leotiomycetes</taxon>
        <taxon>Helotiales</taxon>
        <taxon>Dermateaceae</taxon>
        <taxon>Coleophoma</taxon>
    </lineage>
</organism>
<dbReference type="Pfam" id="PF00026">
    <property type="entry name" value="Asp"/>
    <property type="match status" value="1"/>
</dbReference>
<dbReference type="PANTHER" id="PTHR47966">
    <property type="entry name" value="BETA-SITE APP-CLEAVING ENZYME, ISOFORM A-RELATED"/>
    <property type="match status" value="1"/>
</dbReference>